<feature type="domain" description="UspA" evidence="2">
    <location>
        <begin position="13"/>
        <end position="145"/>
    </location>
</feature>
<gene>
    <name evidence="3" type="ORF">RM863_32270</name>
</gene>
<dbReference type="CDD" id="cd00293">
    <property type="entry name" value="USP-like"/>
    <property type="match status" value="1"/>
</dbReference>
<reference evidence="3" key="1">
    <citation type="submission" date="2024-05" db="EMBL/GenBank/DDBJ databases">
        <title>30 novel species of actinomycetes from the DSMZ collection.</title>
        <authorList>
            <person name="Nouioui I."/>
        </authorList>
    </citation>
    <scope>NUCLEOTIDE SEQUENCE</scope>
    <source>
        <strain evidence="3">DSM 41014</strain>
    </source>
</reference>
<dbReference type="SUPFAM" id="SSF52402">
    <property type="entry name" value="Adenine nucleotide alpha hydrolases-like"/>
    <property type="match status" value="2"/>
</dbReference>
<sequence length="292" mass="30118">MNTTESPARGLGPVVVGTDGSEQATRAVLWAADEAVARDRPLTVLHATGVEHAGHLPFDGSRSVLGGAREILDDAMARVSQRHPDADARTWLSRDGATRSLVEAAGGDGTLVVGSRGRGGFSALLLGSVGLRTAARARGPVVVVRGAREMPPRGTVTAAVRDDGDLSALRHAAWTARAHGASLKVTSVWMFLQNVGSMATMFDDLGGIAEAEAEATARMVEPVREEFPELTVAVETVKASSAAGALIEAAGDSDLLVVGARRAAHAPGFPLGHVTHAVLHHAPCPVAVVPRG</sequence>
<protein>
    <submittedName>
        <fullName evidence="3">Universal stress protein</fullName>
    </submittedName>
</protein>
<evidence type="ECO:0000313" key="3">
    <source>
        <dbReference type="EMBL" id="MDT0476813.1"/>
    </source>
</evidence>
<comment type="similarity">
    <text evidence="1">Belongs to the universal stress protein A family.</text>
</comment>
<dbReference type="InterPro" id="IPR014729">
    <property type="entry name" value="Rossmann-like_a/b/a_fold"/>
</dbReference>
<dbReference type="EMBL" id="JAVRFF010000049">
    <property type="protein sequence ID" value="MDT0476813.1"/>
    <property type="molecule type" value="Genomic_DNA"/>
</dbReference>
<proteinExistence type="inferred from homology"/>
<dbReference type="PANTHER" id="PTHR46268:SF6">
    <property type="entry name" value="UNIVERSAL STRESS PROTEIN UP12"/>
    <property type="match status" value="1"/>
</dbReference>
<dbReference type="InterPro" id="IPR006016">
    <property type="entry name" value="UspA"/>
</dbReference>
<feature type="domain" description="UspA" evidence="2">
    <location>
        <begin position="157"/>
        <end position="290"/>
    </location>
</feature>
<comment type="caution">
    <text evidence="3">The sequence shown here is derived from an EMBL/GenBank/DDBJ whole genome shotgun (WGS) entry which is preliminary data.</text>
</comment>
<evidence type="ECO:0000313" key="4">
    <source>
        <dbReference type="Proteomes" id="UP001180489"/>
    </source>
</evidence>
<organism evidence="3 4">
    <name type="scientific">Streptomyces hintoniae</name>
    <dbReference type="NCBI Taxonomy" id="3075521"/>
    <lineage>
        <taxon>Bacteria</taxon>
        <taxon>Bacillati</taxon>
        <taxon>Actinomycetota</taxon>
        <taxon>Actinomycetes</taxon>
        <taxon>Kitasatosporales</taxon>
        <taxon>Streptomycetaceae</taxon>
        <taxon>Streptomyces</taxon>
    </lineage>
</organism>
<dbReference type="PRINTS" id="PR01438">
    <property type="entry name" value="UNVRSLSTRESS"/>
</dbReference>
<evidence type="ECO:0000259" key="2">
    <source>
        <dbReference type="Pfam" id="PF00582"/>
    </source>
</evidence>
<dbReference type="RefSeq" id="WP_311637307.1">
    <property type="nucleotide sequence ID" value="NZ_JAVRFF010000049.1"/>
</dbReference>
<evidence type="ECO:0000256" key="1">
    <source>
        <dbReference type="ARBA" id="ARBA00008791"/>
    </source>
</evidence>
<accession>A0ABU2UU49</accession>
<dbReference type="Proteomes" id="UP001180489">
    <property type="component" value="Unassembled WGS sequence"/>
</dbReference>
<dbReference type="Gene3D" id="3.40.50.620">
    <property type="entry name" value="HUPs"/>
    <property type="match status" value="2"/>
</dbReference>
<dbReference type="PANTHER" id="PTHR46268">
    <property type="entry name" value="STRESS RESPONSE PROTEIN NHAX"/>
    <property type="match status" value="1"/>
</dbReference>
<dbReference type="InterPro" id="IPR006015">
    <property type="entry name" value="Universal_stress_UspA"/>
</dbReference>
<dbReference type="Pfam" id="PF00582">
    <property type="entry name" value="Usp"/>
    <property type="match status" value="2"/>
</dbReference>
<name>A0ABU2UU49_9ACTN</name>
<keyword evidence="4" id="KW-1185">Reference proteome</keyword>